<dbReference type="Pfam" id="PF20842">
    <property type="entry name" value="Rax2_2"/>
    <property type="match status" value="1"/>
</dbReference>
<evidence type="ECO:0000313" key="7">
    <source>
        <dbReference type="Proteomes" id="UP000253551"/>
    </source>
</evidence>
<dbReference type="Gene3D" id="2.120.10.80">
    <property type="entry name" value="Kelch-type beta propeller"/>
    <property type="match status" value="1"/>
</dbReference>
<dbReference type="GO" id="GO:1902929">
    <property type="term" value="C:plasma membrane of growing cell tip"/>
    <property type="evidence" value="ECO:0007669"/>
    <property type="project" value="TreeGrafter"/>
</dbReference>
<evidence type="ECO:0000256" key="2">
    <source>
        <dbReference type="PROSITE-ProRule" id="PRU00192"/>
    </source>
</evidence>
<dbReference type="Proteomes" id="UP000253551">
    <property type="component" value="Unassembled WGS sequence"/>
</dbReference>
<keyword evidence="7" id="KW-1185">Reference proteome</keyword>
<dbReference type="Pfam" id="PF12768">
    <property type="entry name" value="Rax2"/>
    <property type="match status" value="1"/>
</dbReference>
<dbReference type="Gene3D" id="2.30.30.40">
    <property type="entry name" value="SH3 Domains"/>
    <property type="match status" value="1"/>
</dbReference>
<accession>A0A367KV90</accession>
<evidence type="ECO:0000259" key="5">
    <source>
        <dbReference type="PROSITE" id="PS50002"/>
    </source>
</evidence>
<evidence type="ECO:0000256" key="3">
    <source>
        <dbReference type="SAM" id="Phobius"/>
    </source>
</evidence>
<dbReference type="PANTHER" id="PTHR31778">
    <property type="entry name" value="BUD SITE SELECTION PROTEIN RAX2"/>
    <property type="match status" value="1"/>
</dbReference>
<feature type="domain" description="SH3" evidence="5">
    <location>
        <begin position="1214"/>
        <end position="1278"/>
    </location>
</feature>
<dbReference type="OrthoDB" id="2503993at2759"/>
<feature type="chain" id="PRO_5016695032" description="SH3 domain-containing protein" evidence="4">
    <location>
        <begin position="20"/>
        <end position="1282"/>
    </location>
</feature>
<dbReference type="PROSITE" id="PS50002">
    <property type="entry name" value="SH3"/>
    <property type="match status" value="1"/>
</dbReference>
<dbReference type="EMBL" id="PJQM01000227">
    <property type="protein sequence ID" value="RCI06116.1"/>
    <property type="molecule type" value="Genomic_DNA"/>
</dbReference>
<dbReference type="InterPro" id="IPR015915">
    <property type="entry name" value="Kelch-typ_b-propeller"/>
</dbReference>
<feature type="signal peptide" evidence="4">
    <location>
        <begin position="1"/>
        <end position="19"/>
    </location>
</feature>
<feature type="transmembrane region" description="Helical" evidence="3">
    <location>
        <begin position="1075"/>
        <end position="1101"/>
    </location>
</feature>
<dbReference type="InterPro" id="IPR011043">
    <property type="entry name" value="Gal_Oxase/kelch_b-propeller"/>
</dbReference>
<dbReference type="SUPFAM" id="SSF50044">
    <property type="entry name" value="SH3-domain"/>
    <property type="match status" value="1"/>
</dbReference>
<dbReference type="SUPFAM" id="SSF117281">
    <property type="entry name" value="Kelch motif"/>
    <property type="match status" value="1"/>
</dbReference>
<evidence type="ECO:0000313" key="6">
    <source>
        <dbReference type="EMBL" id="RCI06116.1"/>
    </source>
</evidence>
<keyword evidence="4" id="KW-0732">Signal</keyword>
<dbReference type="STRING" id="4846.A0A367KV90"/>
<dbReference type="SUPFAM" id="SSF50965">
    <property type="entry name" value="Galactose oxidase, central domain"/>
    <property type="match status" value="2"/>
</dbReference>
<keyword evidence="1 2" id="KW-0728">SH3 domain</keyword>
<evidence type="ECO:0000256" key="1">
    <source>
        <dbReference type="ARBA" id="ARBA00022443"/>
    </source>
</evidence>
<dbReference type="InterPro" id="IPR024982">
    <property type="entry name" value="Rax2-like_C"/>
</dbReference>
<reference evidence="6 7" key="1">
    <citation type="journal article" date="2018" name="G3 (Bethesda)">
        <title>Phylogenetic and Phylogenomic Definition of Rhizopus Species.</title>
        <authorList>
            <person name="Gryganskyi A.P."/>
            <person name="Golan J."/>
            <person name="Dolatabadi S."/>
            <person name="Mondo S."/>
            <person name="Robb S."/>
            <person name="Idnurm A."/>
            <person name="Muszewska A."/>
            <person name="Steczkiewicz K."/>
            <person name="Masonjones S."/>
            <person name="Liao H.L."/>
            <person name="Gajdeczka M.T."/>
            <person name="Anike F."/>
            <person name="Vuek A."/>
            <person name="Anishchenko I.M."/>
            <person name="Voigt K."/>
            <person name="de Hoog G.S."/>
            <person name="Smith M.E."/>
            <person name="Heitman J."/>
            <person name="Vilgalys R."/>
            <person name="Stajich J.E."/>
        </authorList>
    </citation>
    <scope>NUCLEOTIDE SEQUENCE [LARGE SCALE GENOMIC DNA]</scope>
    <source>
        <strain evidence="6 7">LSU 92-RS-03</strain>
    </source>
</reference>
<protein>
    <recommendedName>
        <fullName evidence="5">SH3 domain-containing protein</fullName>
    </recommendedName>
</protein>
<dbReference type="PANTHER" id="PTHR31778:SF2">
    <property type="entry name" value="BUD SITE SELECTION PROTEIN RAX2"/>
    <property type="match status" value="1"/>
</dbReference>
<dbReference type="InterPro" id="IPR048266">
    <property type="entry name" value="Rax2-like_second"/>
</dbReference>
<keyword evidence="3" id="KW-1133">Transmembrane helix</keyword>
<comment type="caution">
    <text evidence="6">The sequence shown here is derived from an EMBL/GenBank/DDBJ whole genome shotgun (WGS) entry which is preliminary data.</text>
</comment>
<dbReference type="InterPro" id="IPR001452">
    <property type="entry name" value="SH3_domain"/>
</dbReference>
<evidence type="ECO:0000256" key="4">
    <source>
        <dbReference type="SAM" id="SignalP"/>
    </source>
</evidence>
<sequence>MVLILWYLIFTLFCCKSFAQVPSIELDSVGGQLGFIGDYAGLSVYEQPNQFETLDTNALVLATGDSKTLFQLFASVNGSVQTSCQLSDTQFILAGNFTSINTTTYNHIARFDTQTRQFYALQQGLDGPVTSLLCSNTSAVYVGGDFTAPINTNASQYSGHIALWNNDQWSPLPWKGFNGPVYSIVQHAQSIVFGGRFDATGDGEFFNQNTSRPINLVSSATISSGNGANFGNYTTPSSVICSQSPWLLQDGVPGYWQAEFISPFQPSVFRIKNAHVSGDNTNIFNIISLGSNQYFNLSYTDPITKQTSTCSEQCFLSNDSSIEYQDFTVMQPVTTNGIRINIDTWYGSAGGLGGVSIFRSDVTLQPEITNSNNASSGVCDASVGSSSASIATTTGNWTQIYSYSTYQNFLVSTIPTTELQTSDASVTYKPYISGQGFYDVYITTPGCVGTSTCNQRTQAQLTIEMTPGNVTTYLLDQNIVSDQQVLIYSGTVSASTSTFQPSVVMKIAPNATTSSTESISLIGDSMAFIRNTTGASLSSLMVYYPINNTWTALAQQLPSNAVVHALQSNDATLYIGGYFSMNSTFSNLVAYDFALSAFQPLVSNGLNGNVSALLLVDSRGAFNNTLVPQQDGNLNHVAIYDIQTNTWSSMDQGVNDKVDHLYMLDENIVHLSGPFNATGNTKFETPLSFILGPVNNRLKIDSNTQLYFGDIKTAQTYRVEDAISLSSNQFNSITEADPSARVSVGVYWKDSLVLAGSFHLNNIVYSLAIYNQGAWQGLLQGIRGDIRALSVVQNTLLIGGQFSGTVDSISLASFAAYDLEKQTLLPTNGIFTNNQQPGLVKVITPSGDRKSIYVAGDFAYAGLLDCNSICKLSTNSRQWNQVNQGISGTVNDMLVDDNGLLTVVGDLTVGQSKSSLATIDTTSSSASWNAAPSDNQVTLPTSVVHQSDQTYLVSGTSQNTSYLSVWNGQNFTTIANNLGVSSSINQLLWAPISSSSDASIARYPANSDTMLLAVGHLQIPDFGSSSAAFFDGTNWHPYLLTASTNGSSGTIGRVFTAVPCCTSVSQHRRYLSVPAVILISIAISLAIIFVLIGCAFIILFFKRRNTVVAAYDQDPMKAWKPKHRPSSLLAMLDAANLSGDAAYSNRDTITSGYSTAFETHRGHSMDMADASTAGGGASRLRNSSGLSGSIGVPFSVLLANALKSDNTGGAATEEAPKVYYAKYPFEAKEFGELAFDAHVPIVVTDATDNVWWMGYKDDGSGNPVSGLFPSNYVSRAKPPPPI</sequence>
<keyword evidence="3" id="KW-0472">Membrane</keyword>
<proteinExistence type="predicted"/>
<organism evidence="6 7">
    <name type="scientific">Rhizopus stolonifer</name>
    <name type="common">Rhizopus nigricans</name>
    <dbReference type="NCBI Taxonomy" id="4846"/>
    <lineage>
        <taxon>Eukaryota</taxon>
        <taxon>Fungi</taxon>
        <taxon>Fungi incertae sedis</taxon>
        <taxon>Mucoromycota</taxon>
        <taxon>Mucoromycotina</taxon>
        <taxon>Mucoromycetes</taxon>
        <taxon>Mucorales</taxon>
        <taxon>Mucorineae</taxon>
        <taxon>Rhizopodaceae</taxon>
        <taxon>Rhizopus</taxon>
    </lineage>
</organism>
<gene>
    <name evidence="6" type="ORF">CU098_012425</name>
</gene>
<dbReference type="InterPro" id="IPR048265">
    <property type="entry name" value="Rax2-like_third"/>
</dbReference>
<name>A0A367KV90_RHIST</name>
<keyword evidence="3" id="KW-0812">Transmembrane</keyword>
<dbReference type="InterPro" id="IPR036028">
    <property type="entry name" value="SH3-like_dom_sf"/>
</dbReference>
<dbReference type="Pfam" id="PF20843">
    <property type="entry name" value="Rax2_3"/>
    <property type="match status" value="1"/>
</dbReference>
<dbReference type="SMART" id="SM00326">
    <property type="entry name" value="SH3"/>
    <property type="match status" value="1"/>
</dbReference>